<dbReference type="SUPFAM" id="SSF111369">
    <property type="entry name" value="HlyD-like secretion proteins"/>
    <property type="match status" value="1"/>
</dbReference>
<feature type="domain" description="Multidrug resistance protein MdtA-like alpha-helical hairpin" evidence="3">
    <location>
        <begin position="131"/>
        <end position="198"/>
    </location>
</feature>
<dbReference type="Pfam" id="PF25944">
    <property type="entry name" value="Beta-barrel_RND"/>
    <property type="match status" value="1"/>
</dbReference>
<dbReference type="Gene3D" id="2.40.420.20">
    <property type="match status" value="1"/>
</dbReference>
<feature type="domain" description="Multidrug resistance protein MdtA-like barrel-sandwich hybrid" evidence="4">
    <location>
        <begin position="89"/>
        <end position="230"/>
    </location>
</feature>
<evidence type="ECO:0000256" key="2">
    <source>
        <dbReference type="ARBA" id="ARBA00009477"/>
    </source>
</evidence>
<gene>
    <name evidence="7" type="ORF">CRV05_03870</name>
</gene>
<evidence type="ECO:0000313" key="8">
    <source>
        <dbReference type="Proteomes" id="UP000289193"/>
    </source>
</evidence>
<dbReference type="PANTHER" id="PTHR30158">
    <property type="entry name" value="ACRA/E-RELATED COMPONENT OF DRUG EFFLUX TRANSPORTER"/>
    <property type="match status" value="1"/>
</dbReference>
<organism evidence="7 8">
    <name type="scientific">Halarcobacter bivalviorum</name>
    <dbReference type="NCBI Taxonomy" id="663364"/>
    <lineage>
        <taxon>Bacteria</taxon>
        <taxon>Pseudomonadati</taxon>
        <taxon>Campylobacterota</taxon>
        <taxon>Epsilonproteobacteria</taxon>
        <taxon>Campylobacterales</taxon>
        <taxon>Arcobacteraceae</taxon>
        <taxon>Halarcobacter</taxon>
    </lineage>
</organism>
<dbReference type="GO" id="GO:0005886">
    <property type="term" value="C:plasma membrane"/>
    <property type="evidence" value="ECO:0007669"/>
    <property type="project" value="TreeGrafter"/>
</dbReference>
<feature type="domain" description="Multidrug resistance protein MdtA-like beta-barrel" evidence="5">
    <location>
        <begin position="235"/>
        <end position="315"/>
    </location>
</feature>
<dbReference type="Pfam" id="PF25876">
    <property type="entry name" value="HH_MFP_RND"/>
    <property type="match status" value="1"/>
</dbReference>
<dbReference type="AlphaFoldDB" id="A0AAX2AAD2"/>
<reference evidence="7 8" key="1">
    <citation type="submission" date="2017-10" db="EMBL/GenBank/DDBJ databases">
        <title>Genomics of the genus Arcobacter.</title>
        <authorList>
            <person name="Perez-Cataluna A."/>
            <person name="Figueras M.J."/>
        </authorList>
    </citation>
    <scope>NUCLEOTIDE SEQUENCE [LARGE SCALE GENOMIC DNA]</scope>
    <source>
        <strain evidence="7 8">CECT 7835</strain>
    </source>
</reference>
<dbReference type="GO" id="GO:0046677">
    <property type="term" value="P:response to antibiotic"/>
    <property type="evidence" value="ECO:0007669"/>
    <property type="project" value="TreeGrafter"/>
</dbReference>
<comment type="caution">
    <text evidence="7">The sequence shown here is derived from an EMBL/GenBank/DDBJ whole genome shotgun (WGS) entry which is preliminary data.</text>
</comment>
<dbReference type="InterPro" id="IPR058627">
    <property type="entry name" value="MdtA-like_C"/>
</dbReference>
<feature type="domain" description="Multidrug resistance protein MdtA-like C-terminal permuted SH3" evidence="6">
    <location>
        <begin position="331"/>
        <end position="382"/>
    </location>
</feature>
<dbReference type="InterPro" id="IPR058624">
    <property type="entry name" value="MdtA-like_HH"/>
</dbReference>
<evidence type="ECO:0000259" key="5">
    <source>
        <dbReference type="Pfam" id="PF25944"/>
    </source>
</evidence>
<dbReference type="Proteomes" id="UP000289193">
    <property type="component" value="Unassembled WGS sequence"/>
</dbReference>
<dbReference type="Pfam" id="PF25917">
    <property type="entry name" value="BSH_RND"/>
    <property type="match status" value="1"/>
</dbReference>
<dbReference type="Gene3D" id="1.10.287.470">
    <property type="entry name" value="Helix hairpin bin"/>
    <property type="match status" value="1"/>
</dbReference>
<accession>A0AAX2AAD2</accession>
<dbReference type="NCBIfam" id="TIGR01730">
    <property type="entry name" value="RND_mfp"/>
    <property type="match status" value="1"/>
</dbReference>
<evidence type="ECO:0000256" key="1">
    <source>
        <dbReference type="ARBA" id="ARBA00004196"/>
    </source>
</evidence>
<evidence type="ECO:0000259" key="6">
    <source>
        <dbReference type="Pfam" id="PF25967"/>
    </source>
</evidence>
<evidence type="ECO:0000313" key="7">
    <source>
        <dbReference type="EMBL" id="RXK10420.1"/>
    </source>
</evidence>
<protein>
    <submittedName>
        <fullName evidence="7">Efflux transporter periplasmic adaptor subunit</fullName>
    </submittedName>
</protein>
<comment type="subcellular location">
    <subcellularLocation>
        <location evidence="1">Cell envelope</location>
    </subcellularLocation>
</comment>
<dbReference type="Gene3D" id="2.40.50.100">
    <property type="match status" value="1"/>
</dbReference>
<dbReference type="Gene3D" id="2.40.30.170">
    <property type="match status" value="1"/>
</dbReference>
<proteinExistence type="inferred from homology"/>
<name>A0AAX2AAD2_9BACT</name>
<dbReference type="InterPro" id="IPR058625">
    <property type="entry name" value="MdtA-like_BSH"/>
</dbReference>
<dbReference type="GO" id="GO:0022857">
    <property type="term" value="F:transmembrane transporter activity"/>
    <property type="evidence" value="ECO:0007669"/>
    <property type="project" value="InterPro"/>
</dbReference>
<sequence>MYFLFFLKVYYSILLIIKISKVKDMKLKKLFIFSLTIITLVVFSACSDKKEEQKLPLEEKKVKVDVHTIKKQTYPIWVNFSGKTEAFKDVSITSRVTGELKNRYFEAGDQVKKDQLLFKIDDIKYKNIVEQKEASLQKDKASLNLAIANVKRYSPLVEKGLAPKEKLDQLIAEQKQLKAVVDADIATLKQAKLDVEYTEIKATIDGVIGKPLVDIGNMINASSTELAKVVQSNPLYTNFNPSTDEVSLIKKYKSEEKPKVEVIQSQNEYNTVKTTGYVDFIDSVTNETTGTVAMRAIINNDDNLLLPGTFVEINLFITDQIPVIAISPNNLGQNQLGPYVLVVNAENKIETRQLKLNYSNNDLVIISEGLQEGDKVVVSDITKLRNSMSVEATQVANPIKF</sequence>
<dbReference type="Pfam" id="PF25967">
    <property type="entry name" value="RND-MFP_C"/>
    <property type="match status" value="1"/>
</dbReference>
<dbReference type="EMBL" id="PDKM01000002">
    <property type="protein sequence ID" value="RXK10420.1"/>
    <property type="molecule type" value="Genomic_DNA"/>
</dbReference>
<keyword evidence="8" id="KW-1185">Reference proteome</keyword>
<comment type="similarity">
    <text evidence="2">Belongs to the membrane fusion protein (MFP) (TC 8.A.1) family.</text>
</comment>
<evidence type="ECO:0000259" key="3">
    <source>
        <dbReference type="Pfam" id="PF25876"/>
    </source>
</evidence>
<dbReference type="InterPro" id="IPR058626">
    <property type="entry name" value="MdtA-like_b-barrel"/>
</dbReference>
<dbReference type="InterPro" id="IPR006143">
    <property type="entry name" value="RND_pump_MFP"/>
</dbReference>
<dbReference type="GO" id="GO:0030313">
    <property type="term" value="C:cell envelope"/>
    <property type="evidence" value="ECO:0007669"/>
    <property type="project" value="UniProtKB-SubCell"/>
</dbReference>
<evidence type="ECO:0000259" key="4">
    <source>
        <dbReference type="Pfam" id="PF25917"/>
    </source>
</evidence>